<proteinExistence type="predicted"/>
<evidence type="ECO:0000313" key="1">
    <source>
        <dbReference type="EMBL" id="SDI83713.1"/>
    </source>
</evidence>
<evidence type="ECO:0000313" key="2">
    <source>
        <dbReference type="Proteomes" id="UP000198853"/>
    </source>
</evidence>
<dbReference type="Proteomes" id="UP000198853">
    <property type="component" value="Unassembled WGS sequence"/>
</dbReference>
<gene>
    <name evidence="1" type="ORF">SAMN04488123_10732</name>
</gene>
<accession>A0A1G8NU53</accession>
<sequence length="93" mass="10309">MKVDALYTNDGKVINFRVGNLAITENDQWTATFHNVGEQNLLFEAVSSKTPMYFTFETEKGSYEGRAIVADIDSSKQENIVTLESAGNLTQKG</sequence>
<dbReference type="EMBL" id="FNEN01000007">
    <property type="protein sequence ID" value="SDI83713.1"/>
    <property type="molecule type" value="Genomic_DNA"/>
</dbReference>
<organism evidence="1 2">
    <name type="scientific">Natribacillus halophilus</name>
    <dbReference type="NCBI Taxonomy" id="549003"/>
    <lineage>
        <taxon>Bacteria</taxon>
        <taxon>Bacillati</taxon>
        <taxon>Bacillota</taxon>
        <taxon>Bacilli</taxon>
        <taxon>Bacillales</taxon>
        <taxon>Bacillaceae</taxon>
        <taxon>Natribacillus</taxon>
    </lineage>
</organism>
<name>A0A1G8NU53_9BACI</name>
<keyword evidence="2" id="KW-1185">Reference proteome</keyword>
<dbReference type="OrthoDB" id="2991030at2"/>
<protein>
    <submittedName>
        <fullName evidence="1">Uncharacterized protein</fullName>
    </submittedName>
</protein>
<dbReference type="AlphaFoldDB" id="A0A1G8NU53"/>
<dbReference type="RefSeq" id="WP_090398246.1">
    <property type="nucleotide sequence ID" value="NZ_FNEN01000007.1"/>
</dbReference>
<reference evidence="1 2" key="1">
    <citation type="submission" date="2016-10" db="EMBL/GenBank/DDBJ databases">
        <authorList>
            <person name="de Groot N.N."/>
        </authorList>
    </citation>
    <scope>NUCLEOTIDE SEQUENCE [LARGE SCALE GENOMIC DNA]</scope>
    <source>
        <strain evidence="1 2">DSM 21771</strain>
    </source>
</reference>